<feature type="active site" evidence="2">
    <location>
        <position position="183"/>
    </location>
</feature>
<comment type="caution">
    <text evidence="4">The sequence shown here is derived from an EMBL/GenBank/DDBJ whole genome shotgun (WGS) entry which is preliminary data.</text>
</comment>
<dbReference type="GO" id="GO:0004190">
    <property type="term" value="F:aspartic-type endopeptidase activity"/>
    <property type="evidence" value="ECO:0007669"/>
    <property type="project" value="UniProtKB-KW"/>
</dbReference>
<keyword evidence="5" id="KW-1185">Reference proteome</keyword>
<gene>
    <name evidence="4" type="primary">spoIIGA</name>
    <name evidence="4" type="ORF">KHA97_02305</name>
</gene>
<evidence type="ECO:0000256" key="1">
    <source>
        <dbReference type="PIRNR" id="PIRNR018571"/>
    </source>
</evidence>
<evidence type="ECO:0000313" key="5">
    <source>
        <dbReference type="Proteomes" id="UP000681414"/>
    </source>
</evidence>
<keyword evidence="1 3" id="KW-0472">Membrane</keyword>
<keyword evidence="3" id="KW-1133">Transmembrane helix</keyword>
<feature type="transmembrane region" description="Helical" evidence="3">
    <location>
        <begin position="130"/>
        <end position="147"/>
    </location>
</feature>
<feature type="transmembrane region" description="Helical" evidence="3">
    <location>
        <begin position="90"/>
        <end position="110"/>
    </location>
</feature>
<dbReference type="Pfam" id="PF03419">
    <property type="entry name" value="Peptidase_U4"/>
    <property type="match status" value="1"/>
</dbReference>
<reference evidence="4 5" key="1">
    <citation type="submission" date="2021-05" db="EMBL/GenBank/DDBJ databases">
        <title>Novel Bacillus species.</title>
        <authorList>
            <person name="Liu G."/>
        </authorList>
    </citation>
    <scope>NUCLEOTIDE SEQUENCE [LARGE SCALE GENOMIC DNA]</scope>
    <source>
        <strain evidence="5">FJAT-49780</strain>
    </source>
</reference>
<dbReference type="EMBL" id="JAGYPG010000001">
    <property type="protein sequence ID" value="MBS4193905.1"/>
    <property type="molecule type" value="Genomic_DNA"/>
</dbReference>
<comment type="subunit">
    <text evidence="1">Self-associates. Interacts with SigE. Interacts with SpoIIR.</text>
</comment>
<dbReference type="RefSeq" id="WP_213123137.1">
    <property type="nucleotide sequence ID" value="NZ_JAGYPG010000001.1"/>
</dbReference>
<evidence type="ECO:0000256" key="3">
    <source>
        <dbReference type="SAM" id="Phobius"/>
    </source>
</evidence>
<proteinExistence type="inferred from homology"/>
<protein>
    <recommendedName>
        <fullName evidence="1">Sporulation sigma-E factor-processing peptidase</fullName>
        <ecNumber evidence="1">3.4.23.-</ecNumber>
    </recommendedName>
    <alternativeName>
        <fullName evidence="1">Membrane-associated aspartic protease</fullName>
    </alternativeName>
    <alternativeName>
        <fullName evidence="1">Stage II sporulation protein GA</fullName>
    </alternativeName>
</protein>
<dbReference type="Proteomes" id="UP000681414">
    <property type="component" value="Unassembled WGS sequence"/>
</dbReference>
<name>A0A942TA18_9BACI</name>
<dbReference type="GO" id="GO:0005886">
    <property type="term" value="C:plasma membrane"/>
    <property type="evidence" value="ECO:0007669"/>
    <property type="project" value="UniProtKB-SubCell"/>
</dbReference>
<dbReference type="InterPro" id="IPR005081">
    <property type="entry name" value="SpoIIGA"/>
</dbReference>
<keyword evidence="1" id="KW-1003">Cell membrane</keyword>
<accession>A0A942TA18</accession>
<feature type="transmembrane region" description="Helical" evidence="3">
    <location>
        <begin position="6"/>
        <end position="27"/>
    </location>
</feature>
<organism evidence="4 5">
    <name type="scientific">Lederbergia citri</name>
    <dbReference type="NCBI Taxonomy" id="2833580"/>
    <lineage>
        <taxon>Bacteria</taxon>
        <taxon>Bacillati</taxon>
        <taxon>Bacillota</taxon>
        <taxon>Bacilli</taxon>
        <taxon>Bacillales</taxon>
        <taxon>Bacillaceae</taxon>
        <taxon>Lederbergia</taxon>
    </lineage>
</organism>
<feature type="transmembrane region" description="Helical" evidence="3">
    <location>
        <begin position="61"/>
        <end position="78"/>
    </location>
</feature>
<keyword evidence="1" id="KW-0378">Hydrolase</keyword>
<feature type="transmembrane region" description="Helical" evidence="3">
    <location>
        <begin position="34"/>
        <end position="55"/>
    </location>
</feature>
<dbReference type="GO" id="GO:0006508">
    <property type="term" value="P:proteolysis"/>
    <property type="evidence" value="ECO:0007669"/>
    <property type="project" value="UniProtKB-KW"/>
</dbReference>
<keyword evidence="3" id="KW-0812">Transmembrane</keyword>
<dbReference type="NCBIfam" id="TIGR02854">
    <property type="entry name" value="spore_II_GA"/>
    <property type="match status" value="1"/>
</dbReference>
<keyword evidence="1" id="KW-0645">Protease</keyword>
<comment type="similarity">
    <text evidence="1">Belongs to the peptidase U4 family.</text>
</comment>
<dbReference type="AlphaFoldDB" id="A0A942TA18"/>
<dbReference type="GO" id="GO:0030436">
    <property type="term" value="P:asexual sporulation"/>
    <property type="evidence" value="ECO:0007669"/>
    <property type="project" value="InterPro"/>
</dbReference>
<evidence type="ECO:0000256" key="2">
    <source>
        <dbReference type="PIRSR" id="PIRSR018571-1"/>
    </source>
</evidence>
<dbReference type="EC" id="3.4.23.-" evidence="1"/>
<evidence type="ECO:0000313" key="4">
    <source>
        <dbReference type="EMBL" id="MBS4193905.1"/>
    </source>
</evidence>
<comment type="subcellular location">
    <subcellularLocation>
        <location evidence="1">Cell membrane</location>
    </subcellularLocation>
</comment>
<keyword evidence="1" id="KW-0064">Aspartyl protease</keyword>
<dbReference type="PIRSF" id="PIRSF018571">
    <property type="entry name" value="SpoIIGA"/>
    <property type="match status" value="1"/>
</dbReference>
<dbReference type="GO" id="GO:0030435">
    <property type="term" value="P:sporulation resulting in formation of a cellular spore"/>
    <property type="evidence" value="ECO:0007669"/>
    <property type="project" value="UniProtKB-KW"/>
</dbReference>
<comment type="function">
    <text evidence="1">Probable aspartic protease that is responsible for the proteolytic cleavage of the RNA polymerase sigma E factor (SigE/spoIIGB) to yield the active peptide in the mother cell during sporulation. Responds to a signal from the forespore that is triggered by the extracellular signal protein SpoIIR.</text>
</comment>
<sequence>MVVYLDIIWMLNLLIDSLLLWITSIFLRRSVSPVRIILGGILGSLLILMAITPFSTFAANPFVKLAVSIGMILTAFGYKNISVFLSNLLTFYFATFLMGGILIGVHYFLTFDMELKSAVIIQNIRGYGDPVSWLFLLGAFPIAWHFSKKRINAITISNIQYDVLMDVTIFINGIILQLKGLIDSGNQLYDPITKTPVMIVSIQSIKEKLPSEVLELVDDKNYFYDTASSLPPEWSSIMRLIPAKSLGKNNQLLCAFKPDNIEFYSEKGCTTVNKALVVFTSQTLSKDENFQCIIHPFMISGAASHPAS</sequence>
<keyword evidence="1" id="KW-0749">Sporulation</keyword>